<dbReference type="PROSITE" id="PS50097">
    <property type="entry name" value="BTB"/>
    <property type="match status" value="1"/>
</dbReference>
<dbReference type="OrthoDB" id="4526841at2759"/>
<organism evidence="2 3">
    <name type="scientific">Elaphomyces granulatus</name>
    <dbReference type="NCBI Taxonomy" id="519963"/>
    <lineage>
        <taxon>Eukaryota</taxon>
        <taxon>Fungi</taxon>
        <taxon>Dikarya</taxon>
        <taxon>Ascomycota</taxon>
        <taxon>Pezizomycotina</taxon>
        <taxon>Eurotiomycetes</taxon>
        <taxon>Eurotiomycetidae</taxon>
        <taxon>Eurotiales</taxon>
        <taxon>Elaphomycetaceae</taxon>
        <taxon>Elaphomyces</taxon>
    </lineage>
</organism>
<dbReference type="EMBL" id="NPHW01003717">
    <property type="protein sequence ID" value="OXV09093.1"/>
    <property type="molecule type" value="Genomic_DNA"/>
</dbReference>
<dbReference type="Gene3D" id="3.30.710.10">
    <property type="entry name" value="Potassium Channel Kv1.1, Chain A"/>
    <property type="match status" value="1"/>
</dbReference>
<protein>
    <recommendedName>
        <fullName evidence="1">BTB domain-containing protein</fullName>
    </recommendedName>
</protein>
<dbReference type="CDD" id="cd18186">
    <property type="entry name" value="BTB_POZ_ZBTB_KLHL-like"/>
    <property type="match status" value="1"/>
</dbReference>
<dbReference type="Proteomes" id="UP000243515">
    <property type="component" value="Unassembled WGS sequence"/>
</dbReference>
<dbReference type="SUPFAM" id="SSF54695">
    <property type="entry name" value="POZ domain"/>
    <property type="match status" value="1"/>
</dbReference>
<comment type="caution">
    <text evidence="2">The sequence shown here is derived from an EMBL/GenBank/DDBJ whole genome shotgun (WGS) entry which is preliminary data.</text>
</comment>
<feature type="domain" description="BTB" evidence="1">
    <location>
        <begin position="33"/>
        <end position="102"/>
    </location>
</feature>
<dbReference type="PANTHER" id="PTHR47843:SF5">
    <property type="entry name" value="BTB_POZ DOMAIN PROTEIN"/>
    <property type="match status" value="1"/>
</dbReference>
<evidence type="ECO:0000313" key="2">
    <source>
        <dbReference type="EMBL" id="OXV09093.1"/>
    </source>
</evidence>
<dbReference type="AlphaFoldDB" id="A0A232LY56"/>
<evidence type="ECO:0000313" key="3">
    <source>
        <dbReference type="Proteomes" id="UP000243515"/>
    </source>
</evidence>
<proteinExistence type="predicted"/>
<name>A0A232LY56_9EURO</name>
<dbReference type="InterPro" id="IPR011333">
    <property type="entry name" value="SKP1/BTB/POZ_sf"/>
</dbReference>
<gene>
    <name evidence="2" type="ORF">Egran_03144</name>
</gene>
<keyword evidence="3" id="KW-1185">Reference proteome</keyword>
<dbReference type="InterPro" id="IPR000210">
    <property type="entry name" value="BTB/POZ_dom"/>
</dbReference>
<dbReference type="PANTHER" id="PTHR47843">
    <property type="entry name" value="BTB DOMAIN-CONTAINING PROTEIN-RELATED"/>
    <property type="match status" value="1"/>
</dbReference>
<dbReference type="SMART" id="SM00225">
    <property type="entry name" value="BTB"/>
    <property type="match status" value="1"/>
</dbReference>
<evidence type="ECO:0000259" key="1">
    <source>
        <dbReference type="PROSITE" id="PS50097"/>
    </source>
</evidence>
<dbReference type="Pfam" id="PF00651">
    <property type="entry name" value="BTB"/>
    <property type="match status" value="1"/>
</dbReference>
<reference evidence="2 3" key="1">
    <citation type="journal article" date="2015" name="Environ. Microbiol.">
        <title>Metagenome sequence of Elaphomyces granulatus from sporocarp tissue reveals Ascomycota ectomycorrhizal fingerprints of genome expansion and a Proteobacteria-rich microbiome.</title>
        <authorList>
            <person name="Quandt C.A."/>
            <person name="Kohler A."/>
            <person name="Hesse C.N."/>
            <person name="Sharpton T.J."/>
            <person name="Martin F."/>
            <person name="Spatafora J.W."/>
        </authorList>
    </citation>
    <scope>NUCLEOTIDE SEQUENCE [LARGE SCALE GENOMIC DNA]</scope>
    <source>
        <strain evidence="2 3">OSC145934</strain>
    </source>
</reference>
<sequence length="216" mass="24752">MPRTSKKYYPKSSKSTSDSGRAFDSLFNSSKYSDVTIYLGKSKIPFPAHRLVLGTRCPYLDDILQSGLKEDITTEISFTKDNSHALWRVLQYIYTGDYSDEPSETLDSEDDDLELLKHPRIFALSGIFRIDDLKELSCNKFEDQLEQHWISDTFPHCIREIYSTSNNTDIRKIVVDAVASHSQDLVEKRSFQDLIREVGDFAVDLVLKMAEGSGRY</sequence>
<accession>A0A232LY56</accession>